<dbReference type="InterPro" id="IPR010559">
    <property type="entry name" value="Sig_transdc_His_kin_internal"/>
</dbReference>
<dbReference type="SMART" id="SM00304">
    <property type="entry name" value="HAMP"/>
    <property type="match status" value="1"/>
</dbReference>
<dbReference type="GO" id="GO:0000155">
    <property type="term" value="F:phosphorelay sensor kinase activity"/>
    <property type="evidence" value="ECO:0007669"/>
    <property type="project" value="InterPro"/>
</dbReference>
<proteinExistence type="predicted"/>
<dbReference type="InterPro" id="IPR003660">
    <property type="entry name" value="HAMP_dom"/>
</dbReference>
<keyword evidence="11 12" id="KW-0472">Membrane</keyword>
<keyword evidence="3" id="KW-0597">Phosphoprotein</keyword>
<evidence type="ECO:0000256" key="2">
    <source>
        <dbReference type="ARBA" id="ARBA00022475"/>
    </source>
</evidence>
<dbReference type="Pfam" id="PF06580">
    <property type="entry name" value="His_kinase"/>
    <property type="match status" value="1"/>
</dbReference>
<sequence length="581" mass="66758">MKKRKSSIQKKLVVMFGVIIAAIMGIVLLLHLHSMRNMRTLVYENMQAQAEYYQESLDREIDNILKLQIDFFTNQKLIFLTEENALQSDYERREALLSVRERIGTITGYGTLVKDAVLYIPDSGYKVTAGSIGKMTGEDEAAAEAYEENTLETSMNYDGENFYVMRNRKLGGDQDFIFVITFSTKELVENLSMLSTSKQSGAFIYNQQQDVLIESPAQQCGGREILEQLVTDTEEEYLPIQRVKAAGAHYLVYVGNSNNLGLFVQYVEEKTIMEYSRQTWISMGLFLVLMIAMSAMFALYTQKTVHKPMQQLVSAFEKVKVGNLKEHISHQENDEFDYLYEGFNDMEDKLSQLIQEVYVQKNLAEKAQLKQLQAQINPHFLYNSFFILSRRIKRQDYENAEDFAKHLGNYFRFLTRNGSDDTTLEQETEHARSYAAIQGVRFAGRLTIEFGELLPEWKEVKVPRLILQPLLENAFEHGLENRVSDGLLQISFLPRERGLEISVEDNGEDLKDEDIQRMQEKLQERESEEITGLSNIHKRLKYYFHGKAGLAIERSRLGGAAVKIKIEEVGGLYESESVDCG</sequence>
<dbReference type="Pfam" id="PF02518">
    <property type="entry name" value="HATPase_c"/>
    <property type="match status" value="1"/>
</dbReference>
<keyword evidence="9 12" id="KW-1133">Transmembrane helix</keyword>
<dbReference type="SUPFAM" id="SSF55874">
    <property type="entry name" value="ATPase domain of HSP90 chaperone/DNA topoisomerase II/histidine kinase"/>
    <property type="match status" value="1"/>
</dbReference>
<reference evidence="14" key="1">
    <citation type="journal article" date="2021" name="PeerJ">
        <title>Extensive microbial diversity within the chicken gut microbiome revealed by metagenomics and culture.</title>
        <authorList>
            <person name="Gilroy R."/>
            <person name="Ravi A."/>
            <person name="Getino M."/>
            <person name="Pursley I."/>
            <person name="Horton D.L."/>
            <person name="Alikhan N.F."/>
            <person name="Baker D."/>
            <person name="Gharbi K."/>
            <person name="Hall N."/>
            <person name="Watson M."/>
            <person name="Adriaenssens E.M."/>
            <person name="Foster-Nyarko E."/>
            <person name="Jarju S."/>
            <person name="Secka A."/>
            <person name="Antonio M."/>
            <person name="Oren A."/>
            <person name="Chaudhuri R.R."/>
            <person name="La Ragione R."/>
            <person name="Hildebrand F."/>
            <person name="Pallen M.J."/>
        </authorList>
    </citation>
    <scope>NUCLEOTIDE SEQUENCE</scope>
    <source>
        <strain evidence="14">1068</strain>
    </source>
</reference>
<evidence type="ECO:0000313" key="14">
    <source>
        <dbReference type="EMBL" id="HIZ64982.1"/>
    </source>
</evidence>
<evidence type="ECO:0000256" key="6">
    <source>
        <dbReference type="ARBA" id="ARBA00022741"/>
    </source>
</evidence>
<keyword evidence="7 14" id="KW-0418">Kinase</keyword>
<evidence type="ECO:0000256" key="1">
    <source>
        <dbReference type="ARBA" id="ARBA00004651"/>
    </source>
</evidence>
<dbReference type="Gene3D" id="3.30.565.10">
    <property type="entry name" value="Histidine kinase-like ATPase, C-terminal domain"/>
    <property type="match status" value="1"/>
</dbReference>
<dbReference type="Gene3D" id="6.10.340.10">
    <property type="match status" value="1"/>
</dbReference>
<feature type="domain" description="HAMP" evidence="13">
    <location>
        <begin position="303"/>
        <end position="355"/>
    </location>
</feature>
<dbReference type="PANTHER" id="PTHR34220:SF11">
    <property type="entry name" value="SENSOR PROTEIN KINASE HPTS"/>
    <property type="match status" value="1"/>
</dbReference>
<evidence type="ECO:0000313" key="15">
    <source>
        <dbReference type="Proteomes" id="UP000824056"/>
    </source>
</evidence>
<evidence type="ECO:0000256" key="7">
    <source>
        <dbReference type="ARBA" id="ARBA00022777"/>
    </source>
</evidence>
<evidence type="ECO:0000256" key="9">
    <source>
        <dbReference type="ARBA" id="ARBA00022989"/>
    </source>
</evidence>
<dbReference type="InterPro" id="IPR003594">
    <property type="entry name" value="HATPase_dom"/>
</dbReference>
<reference evidence="14" key="2">
    <citation type="submission" date="2021-04" db="EMBL/GenBank/DDBJ databases">
        <authorList>
            <person name="Gilroy R."/>
        </authorList>
    </citation>
    <scope>NUCLEOTIDE SEQUENCE</scope>
    <source>
        <strain evidence="14">1068</strain>
    </source>
</reference>
<keyword evidence="6" id="KW-0547">Nucleotide-binding</keyword>
<evidence type="ECO:0000256" key="11">
    <source>
        <dbReference type="ARBA" id="ARBA00023136"/>
    </source>
</evidence>
<gene>
    <name evidence="14" type="ORF">H9809_03625</name>
</gene>
<keyword evidence="2" id="KW-1003">Cell membrane</keyword>
<comment type="subcellular location">
    <subcellularLocation>
        <location evidence="1">Cell membrane</location>
        <topology evidence="1">Multi-pass membrane protein</topology>
    </subcellularLocation>
</comment>
<feature type="transmembrane region" description="Helical" evidence="12">
    <location>
        <begin position="12"/>
        <end position="32"/>
    </location>
</feature>
<organism evidence="14 15">
    <name type="scientific">Candidatus Blautia pullicola</name>
    <dbReference type="NCBI Taxonomy" id="2838498"/>
    <lineage>
        <taxon>Bacteria</taxon>
        <taxon>Bacillati</taxon>
        <taxon>Bacillota</taxon>
        <taxon>Clostridia</taxon>
        <taxon>Lachnospirales</taxon>
        <taxon>Lachnospiraceae</taxon>
        <taxon>Blautia</taxon>
    </lineage>
</organism>
<evidence type="ECO:0000256" key="5">
    <source>
        <dbReference type="ARBA" id="ARBA00022692"/>
    </source>
</evidence>
<evidence type="ECO:0000256" key="4">
    <source>
        <dbReference type="ARBA" id="ARBA00022679"/>
    </source>
</evidence>
<keyword evidence="5 12" id="KW-0812">Transmembrane</keyword>
<comment type="caution">
    <text evidence="14">The sequence shown here is derived from an EMBL/GenBank/DDBJ whole genome shotgun (WGS) entry which is preliminary data.</text>
</comment>
<dbReference type="Proteomes" id="UP000824056">
    <property type="component" value="Unassembled WGS sequence"/>
</dbReference>
<evidence type="ECO:0000259" key="13">
    <source>
        <dbReference type="PROSITE" id="PS50885"/>
    </source>
</evidence>
<dbReference type="PANTHER" id="PTHR34220">
    <property type="entry name" value="SENSOR HISTIDINE KINASE YPDA"/>
    <property type="match status" value="1"/>
</dbReference>
<dbReference type="EMBL" id="DXBG01000087">
    <property type="protein sequence ID" value="HIZ64982.1"/>
    <property type="molecule type" value="Genomic_DNA"/>
</dbReference>
<dbReference type="CDD" id="cd06225">
    <property type="entry name" value="HAMP"/>
    <property type="match status" value="1"/>
</dbReference>
<dbReference type="AlphaFoldDB" id="A0A9D2FQS5"/>
<dbReference type="GO" id="GO:0005524">
    <property type="term" value="F:ATP binding"/>
    <property type="evidence" value="ECO:0007669"/>
    <property type="project" value="UniProtKB-KW"/>
</dbReference>
<dbReference type="InterPro" id="IPR036890">
    <property type="entry name" value="HATPase_C_sf"/>
</dbReference>
<dbReference type="PROSITE" id="PS50885">
    <property type="entry name" value="HAMP"/>
    <property type="match status" value="1"/>
</dbReference>
<protein>
    <submittedName>
        <fullName evidence="14">Sensor histidine kinase</fullName>
    </submittedName>
</protein>
<dbReference type="SUPFAM" id="SSF158472">
    <property type="entry name" value="HAMP domain-like"/>
    <property type="match status" value="1"/>
</dbReference>
<dbReference type="GO" id="GO:0005886">
    <property type="term" value="C:plasma membrane"/>
    <property type="evidence" value="ECO:0007669"/>
    <property type="project" value="UniProtKB-SubCell"/>
</dbReference>
<feature type="transmembrane region" description="Helical" evidence="12">
    <location>
        <begin position="280"/>
        <end position="300"/>
    </location>
</feature>
<evidence type="ECO:0000256" key="3">
    <source>
        <dbReference type="ARBA" id="ARBA00022553"/>
    </source>
</evidence>
<evidence type="ECO:0000256" key="8">
    <source>
        <dbReference type="ARBA" id="ARBA00022840"/>
    </source>
</evidence>
<evidence type="ECO:0000256" key="12">
    <source>
        <dbReference type="SAM" id="Phobius"/>
    </source>
</evidence>
<accession>A0A9D2FQS5</accession>
<dbReference type="InterPro" id="IPR050640">
    <property type="entry name" value="Bact_2-comp_sensor_kinase"/>
</dbReference>
<evidence type="ECO:0000256" key="10">
    <source>
        <dbReference type="ARBA" id="ARBA00023012"/>
    </source>
</evidence>
<keyword evidence="4" id="KW-0808">Transferase</keyword>
<keyword evidence="8" id="KW-0067">ATP-binding</keyword>
<name>A0A9D2FQS5_9FIRM</name>
<keyword evidence="10" id="KW-0902">Two-component regulatory system</keyword>